<comment type="similarity">
    <text evidence="1">Belongs to the IF-3 family.</text>
</comment>
<name>A0A3A4ZKI0_UNCKA</name>
<comment type="caution">
    <text evidence="7">The sequence shown here is derived from an EMBL/GenBank/DDBJ whole genome shotgun (WGS) entry which is preliminary data.</text>
</comment>
<evidence type="ECO:0000259" key="6">
    <source>
        <dbReference type="Pfam" id="PF05198"/>
    </source>
</evidence>
<dbReference type="Pfam" id="PF00707">
    <property type="entry name" value="IF3_C"/>
    <property type="match status" value="1"/>
</dbReference>
<accession>A0A3A4ZKI0</accession>
<evidence type="ECO:0000313" key="8">
    <source>
        <dbReference type="Proteomes" id="UP000265540"/>
    </source>
</evidence>
<dbReference type="GO" id="GO:0016020">
    <property type="term" value="C:membrane"/>
    <property type="evidence" value="ECO:0007669"/>
    <property type="project" value="TreeGrafter"/>
</dbReference>
<dbReference type="Gene3D" id="3.30.110.10">
    <property type="entry name" value="Translation initiation factor 3 (IF-3), C-terminal domain"/>
    <property type="match status" value="1"/>
</dbReference>
<evidence type="ECO:0000313" key="7">
    <source>
        <dbReference type="EMBL" id="RJR27377.1"/>
    </source>
</evidence>
<evidence type="ECO:0000256" key="3">
    <source>
        <dbReference type="ARBA" id="ARBA00022917"/>
    </source>
</evidence>
<proteinExistence type="inferred from homology"/>
<dbReference type="GO" id="GO:0043022">
    <property type="term" value="F:ribosome binding"/>
    <property type="evidence" value="ECO:0007669"/>
    <property type="project" value="TreeGrafter"/>
</dbReference>
<dbReference type="InterPro" id="IPR001288">
    <property type="entry name" value="Translation_initiation_fac_3"/>
</dbReference>
<feature type="domain" description="Translation initiation factor 3 N-terminal" evidence="6">
    <location>
        <begin position="29"/>
        <end position="97"/>
    </location>
</feature>
<dbReference type="InterPro" id="IPR036788">
    <property type="entry name" value="T_IF-3_C_sf"/>
</dbReference>
<dbReference type="SUPFAM" id="SSF54364">
    <property type="entry name" value="Translation initiation factor IF3, N-terminal domain"/>
    <property type="match status" value="1"/>
</dbReference>
<feature type="domain" description="Translation initiation factor 3 C-terminal" evidence="5">
    <location>
        <begin position="106"/>
        <end position="188"/>
    </location>
</feature>
<dbReference type="PANTHER" id="PTHR10938">
    <property type="entry name" value="TRANSLATION INITIATION FACTOR IF-3"/>
    <property type="match status" value="1"/>
</dbReference>
<dbReference type="Pfam" id="PF05198">
    <property type="entry name" value="IF3_N"/>
    <property type="match status" value="1"/>
</dbReference>
<evidence type="ECO:0000256" key="2">
    <source>
        <dbReference type="ARBA" id="ARBA00022540"/>
    </source>
</evidence>
<dbReference type="SUPFAM" id="SSF55200">
    <property type="entry name" value="Translation initiation factor IF3, C-terminal domain"/>
    <property type="match status" value="1"/>
</dbReference>
<dbReference type="PANTHER" id="PTHR10938:SF0">
    <property type="entry name" value="TRANSLATION INITIATION FACTOR IF-3, MITOCHONDRIAL"/>
    <property type="match status" value="1"/>
</dbReference>
<reference evidence="7 8" key="1">
    <citation type="journal article" date="2017" name="ISME J.">
        <title>Energy and carbon metabolisms in a deep terrestrial subsurface fluid microbial community.</title>
        <authorList>
            <person name="Momper L."/>
            <person name="Jungbluth S.P."/>
            <person name="Lee M.D."/>
            <person name="Amend J.P."/>
        </authorList>
    </citation>
    <scope>NUCLEOTIDE SEQUENCE [LARGE SCALE GENOMIC DNA]</scope>
    <source>
        <strain evidence="7">SURF_46</strain>
    </source>
</reference>
<evidence type="ECO:0000259" key="5">
    <source>
        <dbReference type="Pfam" id="PF00707"/>
    </source>
</evidence>
<dbReference type="InterPro" id="IPR036787">
    <property type="entry name" value="T_IF-3_N_sf"/>
</dbReference>
<dbReference type="InterPro" id="IPR019815">
    <property type="entry name" value="Translation_initiation_fac_3_C"/>
</dbReference>
<protein>
    <recommendedName>
        <fullName evidence="4">Translation initiation factor IF-3</fullName>
    </recommendedName>
</protein>
<organism evidence="7 8">
    <name type="scientific">candidate division WWE3 bacterium</name>
    <dbReference type="NCBI Taxonomy" id="2053526"/>
    <lineage>
        <taxon>Bacteria</taxon>
        <taxon>Katanobacteria</taxon>
    </lineage>
</organism>
<dbReference type="AlphaFoldDB" id="A0A3A4ZKI0"/>
<dbReference type="InterPro" id="IPR019814">
    <property type="entry name" value="Translation_initiation_fac_3_N"/>
</dbReference>
<gene>
    <name evidence="7" type="ORF">C4561_02390</name>
</gene>
<dbReference type="GO" id="GO:0032790">
    <property type="term" value="P:ribosome disassembly"/>
    <property type="evidence" value="ECO:0007669"/>
    <property type="project" value="TreeGrafter"/>
</dbReference>
<evidence type="ECO:0000256" key="1">
    <source>
        <dbReference type="ARBA" id="ARBA00005439"/>
    </source>
</evidence>
<dbReference type="Gene3D" id="3.10.20.80">
    <property type="entry name" value="Translation initiation factor 3 (IF-3), N-terminal domain"/>
    <property type="match status" value="1"/>
</dbReference>
<dbReference type="NCBIfam" id="TIGR00168">
    <property type="entry name" value="infC"/>
    <property type="match status" value="1"/>
</dbReference>
<dbReference type="GO" id="GO:0003743">
    <property type="term" value="F:translation initiation factor activity"/>
    <property type="evidence" value="ECO:0007669"/>
    <property type="project" value="UniProtKB-UniRule"/>
</dbReference>
<keyword evidence="3" id="KW-0648">Protein biosynthesis</keyword>
<dbReference type="EMBL" id="QZJF01000012">
    <property type="protein sequence ID" value="RJR27377.1"/>
    <property type="molecule type" value="Genomic_DNA"/>
</dbReference>
<sequence length="190" mass="21839">MYGNLHCKESHRDSFAFLEESTIDRYYEINNRIKAFELRIITGEGENLGVMKTQDALNLAREKGLDLIVITPNSVPPVAKMLDFKKFLYQERKKKSTAKVKSKKSELKEIKLGPYTGEGDVTRWVERAKEFLEEGNRVKVTVTLRGRENLYPDLGFAKIKKFQEALIEVARQESETKQSGNMITTVFVSK</sequence>
<dbReference type="Proteomes" id="UP000265540">
    <property type="component" value="Unassembled WGS sequence"/>
</dbReference>
<dbReference type="GO" id="GO:0005829">
    <property type="term" value="C:cytosol"/>
    <property type="evidence" value="ECO:0007669"/>
    <property type="project" value="TreeGrafter"/>
</dbReference>
<keyword evidence="2 7" id="KW-0396">Initiation factor</keyword>
<evidence type="ECO:0000256" key="4">
    <source>
        <dbReference type="NCBIfam" id="TIGR00168"/>
    </source>
</evidence>